<dbReference type="Gene3D" id="2.60.120.380">
    <property type="match status" value="1"/>
</dbReference>
<accession>A0A097EP11</accession>
<proteinExistence type="predicted"/>
<dbReference type="KEGG" id="frf:LO80_04495"/>
<sequence length="339" mass="37899">MKKLRFLLPTIALTLCYTLANASDVNSNWQDDYSNIKYVTASSIENLNDNTSSIQPTVDITNIIYLYENGPLGKYGPIGSAGPLGKDGPVQKLKSFDPSTYPYFTDYFKSFYGPLSEDGPLGFLGPYTENSYYYGDLFELNNFAVHVRALGLWGVLGTVGPFGPVGALGPLGPIGAHGYSRDEQGNYTDKDGHIVTKIDVPFDSDSKRSFDLYELYKAEYAASKKDLDTSFVTLGNLKENYSDDYVINNDEKQVVTILVIPEQLFNYFDIQLYSSNGNLIAESNSRKYINFIQFLAPKDTNYTIKITSPDKSDKYALYVTGSTKYLNKYNISGDYILEK</sequence>
<feature type="signal peptide" evidence="1">
    <location>
        <begin position="1"/>
        <end position="22"/>
    </location>
</feature>
<organism evidence="2 3">
    <name type="scientific">Candidatus Francisella endociliophora</name>
    <dbReference type="NCBI Taxonomy" id="653937"/>
    <lineage>
        <taxon>Bacteria</taxon>
        <taxon>Pseudomonadati</taxon>
        <taxon>Pseudomonadota</taxon>
        <taxon>Gammaproteobacteria</taxon>
        <taxon>Thiotrichales</taxon>
        <taxon>Francisellaceae</taxon>
        <taxon>Francisella</taxon>
    </lineage>
</organism>
<evidence type="ECO:0000256" key="1">
    <source>
        <dbReference type="SAM" id="SignalP"/>
    </source>
</evidence>
<evidence type="ECO:0000313" key="3">
    <source>
        <dbReference type="Proteomes" id="UP000029672"/>
    </source>
</evidence>
<gene>
    <name evidence="2" type="ORF">LO80_04495</name>
</gene>
<dbReference type="STRING" id="1547445.LO80_04495"/>
<keyword evidence="1" id="KW-0732">Signal</keyword>
<dbReference type="EMBL" id="CP009574">
    <property type="protein sequence ID" value="AIT09299.1"/>
    <property type="molecule type" value="Genomic_DNA"/>
</dbReference>
<dbReference type="AlphaFoldDB" id="A0A097EP11"/>
<dbReference type="HOGENOM" id="CLU_818249_0_0_6"/>
<keyword evidence="3" id="KW-1185">Reference proteome</keyword>
<dbReference type="Proteomes" id="UP000029672">
    <property type="component" value="Chromosome"/>
</dbReference>
<dbReference type="OrthoDB" id="3339373at2"/>
<dbReference type="RefSeq" id="WP_040008934.1">
    <property type="nucleotide sequence ID" value="NZ_CP009574.1"/>
</dbReference>
<reference evidence="2 3" key="1">
    <citation type="submission" date="2014-10" db="EMBL/GenBank/DDBJ databases">
        <title>Whole genome sequence of Francisella endociliophora strain FSC1006, isolated from a laboratory culture of the marine ciliate Euplotes raikovi.</title>
        <authorList>
            <person name="Granberg M."/>
            <person name="Backman S."/>
            <person name="Lundmark E."/>
            <person name="Nilsson E."/>
            <person name="Karlsson E."/>
            <person name="Thelaus J."/>
            <person name="Ohrman C."/>
            <person name="Larkeryd A."/>
            <person name="Stenberg P."/>
        </authorList>
    </citation>
    <scope>NUCLEOTIDE SEQUENCE [LARGE SCALE GENOMIC DNA]</scope>
    <source>
        <strain evidence="2 3">FSC1006</strain>
    </source>
</reference>
<name>A0A097EP11_9GAMM</name>
<evidence type="ECO:0000313" key="2">
    <source>
        <dbReference type="EMBL" id="AIT09299.1"/>
    </source>
</evidence>
<protein>
    <submittedName>
        <fullName evidence="2">Uncharacterized protein</fullName>
    </submittedName>
</protein>
<feature type="chain" id="PRO_5001934882" evidence="1">
    <location>
        <begin position="23"/>
        <end position="339"/>
    </location>
</feature>